<gene>
    <name evidence="1" type="ORF">HYPSUDRAFT_38331</name>
</gene>
<protein>
    <submittedName>
        <fullName evidence="1">Uncharacterized protein</fullName>
    </submittedName>
</protein>
<evidence type="ECO:0000313" key="1">
    <source>
        <dbReference type="EMBL" id="KJA24949.1"/>
    </source>
</evidence>
<proteinExistence type="predicted"/>
<dbReference type="AlphaFoldDB" id="A0A0D2P1X2"/>
<dbReference type="Proteomes" id="UP000054270">
    <property type="component" value="Unassembled WGS sequence"/>
</dbReference>
<accession>A0A0D2P1X2</accession>
<name>A0A0D2P1X2_HYPSF</name>
<keyword evidence="2" id="KW-1185">Reference proteome</keyword>
<reference evidence="2" key="1">
    <citation type="submission" date="2014-04" db="EMBL/GenBank/DDBJ databases">
        <title>Evolutionary Origins and Diversification of the Mycorrhizal Mutualists.</title>
        <authorList>
            <consortium name="DOE Joint Genome Institute"/>
            <consortium name="Mycorrhizal Genomics Consortium"/>
            <person name="Kohler A."/>
            <person name="Kuo A."/>
            <person name="Nagy L.G."/>
            <person name="Floudas D."/>
            <person name="Copeland A."/>
            <person name="Barry K.W."/>
            <person name="Cichocki N."/>
            <person name="Veneault-Fourrey C."/>
            <person name="LaButti K."/>
            <person name="Lindquist E.A."/>
            <person name="Lipzen A."/>
            <person name="Lundell T."/>
            <person name="Morin E."/>
            <person name="Murat C."/>
            <person name="Riley R."/>
            <person name="Ohm R."/>
            <person name="Sun H."/>
            <person name="Tunlid A."/>
            <person name="Henrissat B."/>
            <person name="Grigoriev I.V."/>
            <person name="Hibbett D.S."/>
            <person name="Martin F."/>
        </authorList>
    </citation>
    <scope>NUCLEOTIDE SEQUENCE [LARGE SCALE GENOMIC DNA]</scope>
    <source>
        <strain evidence="2">FD-334 SS-4</strain>
    </source>
</reference>
<organism evidence="1 2">
    <name type="scientific">Hypholoma sublateritium (strain FD-334 SS-4)</name>
    <dbReference type="NCBI Taxonomy" id="945553"/>
    <lineage>
        <taxon>Eukaryota</taxon>
        <taxon>Fungi</taxon>
        <taxon>Dikarya</taxon>
        <taxon>Basidiomycota</taxon>
        <taxon>Agaricomycotina</taxon>
        <taxon>Agaricomycetes</taxon>
        <taxon>Agaricomycetidae</taxon>
        <taxon>Agaricales</taxon>
        <taxon>Agaricineae</taxon>
        <taxon>Strophariaceae</taxon>
        <taxon>Hypholoma</taxon>
    </lineage>
</organism>
<dbReference type="EMBL" id="KN817534">
    <property type="protein sequence ID" value="KJA24949.1"/>
    <property type="molecule type" value="Genomic_DNA"/>
</dbReference>
<evidence type="ECO:0000313" key="2">
    <source>
        <dbReference type="Proteomes" id="UP000054270"/>
    </source>
</evidence>
<sequence>MGAQLALRVFAVRDWLLSRGLNIVRRGRGHYWMLTASLEWHQNSADCPNPNEASIDVPSFSIRDCCHHFHALEFRKSSYSIENLKKVGQRISTHCESSLSIR</sequence>